<organism evidence="2 3">
    <name type="scientific">Candidatus Entotheonella gemina</name>
    <dbReference type="NCBI Taxonomy" id="1429439"/>
    <lineage>
        <taxon>Bacteria</taxon>
        <taxon>Pseudomonadati</taxon>
        <taxon>Nitrospinota/Tectimicrobiota group</taxon>
        <taxon>Candidatus Tectimicrobiota</taxon>
        <taxon>Candidatus Entotheonellia</taxon>
        <taxon>Candidatus Entotheonellales</taxon>
        <taxon>Candidatus Entotheonellaceae</taxon>
        <taxon>Candidatus Entotheonella</taxon>
    </lineage>
</organism>
<dbReference type="HOGENOM" id="CLU_1839289_0_0_7"/>
<feature type="signal peptide" evidence="1">
    <location>
        <begin position="1"/>
        <end position="21"/>
    </location>
</feature>
<protein>
    <recommendedName>
        <fullName evidence="4">EF-hand domain-containing protein</fullName>
    </recommendedName>
</protein>
<keyword evidence="1" id="KW-0732">Signal</keyword>
<reference evidence="2 3" key="1">
    <citation type="journal article" date="2014" name="Nature">
        <title>An environmental bacterial taxon with a large and distinct metabolic repertoire.</title>
        <authorList>
            <person name="Wilson M.C."/>
            <person name="Mori T."/>
            <person name="Ruckert C."/>
            <person name="Uria A.R."/>
            <person name="Helf M.J."/>
            <person name="Takada K."/>
            <person name="Gernert C."/>
            <person name="Steffens U.A."/>
            <person name="Heycke N."/>
            <person name="Schmitt S."/>
            <person name="Rinke C."/>
            <person name="Helfrich E.J."/>
            <person name="Brachmann A.O."/>
            <person name="Gurgui C."/>
            <person name="Wakimoto T."/>
            <person name="Kracht M."/>
            <person name="Crusemann M."/>
            <person name="Hentschel U."/>
            <person name="Abe I."/>
            <person name="Matsunaga S."/>
            <person name="Kalinowski J."/>
            <person name="Takeyama H."/>
            <person name="Piel J."/>
        </authorList>
    </citation>
    <scope>NUCLEOTIDE SEQUENCE [LARGE SCALE GENOMIC DNA]</scope>
    <source>
        <strain evidence="3">TSY2</strain>
    </source>
</reference>
<dbReference type="PROSITE" id="PS00018">
    <property type="entry name" value="EF_HAND_1"/>
    <property type="match status" value="1"/>
</dbReference>
<gene>
    <name evidence="2" type="ORF">ETSY2_35730</name>
</gene>
<name>W4LX67_9BACT</name>
<accession>W4LX67</accession>
<feature type="non-terminal residue" evidence="2">
    <location>
        <position position="140"/>
    </location>
</feature>
<feature type="chain" id="PRO_5004844706" description="EF-hand domain-containing protein" evidence="1">
    <location>
        <begin position="22"/>
        <end position="140"/>
    </location>
</feature>
<dbReference type="AlphaFoldDB" id="W4LX67"/>
<dbReference type="Proteomes" id="UP000019140">
    <property type="component" value="Unassembled WGS sequence"/>
</dbReference>
<evidence type="ECO:0000256" key="1">
    <source>
        <dbReference type="SAM" id="SignalP"/>
    </source>
</evidence>
<dbReference type="EMBL" id="AZHX01001540">
    <property type="protein sequence ID" value="ETX02326.1"/>
    <property type="molecule type" value="Genomic_DNA"/>
</dbReference>
<keyword evidence="3" id="KW-1185">Reference proteome</keyword>
<sequence length="140" mass="15859">MRTIYLLGLCLCLGMAFQVDAADPVNPAEEIRRFDTNGDGNFDQWEIRVNGQLTRLEADLNHDTRVDYWLTYEQGKPRQAEFDTNGNGQVDQREIYNAQGGIQAVRTDRDGDGLLEQHVVYGPKQSVLRIETDENGDAKI</sequence>
<evidence type="ECO:0000313" key="2">
    <source>
        <dbReference type="EMBL" id="ETX02326.1"/>
    </source>
</evidence>
<evidence type="ECO:0008006" key="4">
    <source>
        <dbReference type="Google" id="ProtNLM"/>
    </source>
</evidence>
<proteinExistence type="predicted"/>
<evidence type="ECO:0000313" key="3">
    <source>
        <dbReference type="Proteomes" id="UP000019140"/>
    </source>
</evidence>
<comment type="caution">
    <text evidence="2">The sequence shown here is derived from an EMBL/GenBank/DDBJ whole genome shotgun (WGS) entry which is preliminary data.</text>
</comment>
<dbReference type="InterPro" id="IPR018247">
    <property type="entry name" value="EF_Hand_1_Ca_BS"/>
</dbReference>